<keyword evidence="3" id="KW-1185">Reference proteome</keyword>
<accession>A0AAN9LU93</accession>
<proteinExistence type="predicted"/>
<dbReference type="AlphaFoldDB" id="A0AAN9LU93"/>
<evidence type="ECO:0000313" key="3">
    <source>
        <dbReference type="Proteomes" id="UP001367508"/>
    </source>
</evidence>
<sequence>MVMIHFMSYLKKIIGIGLRCFMWFRSINYDDDKIISKPYSTSEIIKALWKAQEEWLEEHKKHLVIGITNLETRAPPKSYGGNIEEQGIGNNDYFKGQSPSRGRQSWNANSPHFL</sequence>
<feature type="region of interest" description="Disordered" evidence="1">
    <location>
        <begin position="72"/>
        <end position="114"/>
    </location>
</feature>
<protein>
    <submittedName>
        <fullName evidence="2">Uncharacterized protein</fullName>
    </submittedName>
</protein>
<dbReference type="EMBL" id="JAYMYQ010000004">
    <property type="protein sequence ID" value="KAK7340243.1"/>
    <property type="molecule type" value="Genomic_DNA"/>
</dbReference>
<comment type="caution">
    <text evidence="2">The sequence shown here is derived from an EMBL/GenBank/DDBJ whole genome shotgun (WGS) entry which is preliminary data.</text>
</comment>
<reference evidence="2 3" key="1">
    <citation type="submission" date="2024-01" db="EMBL/GenBank/DDBJ databases">
        <title>The genomes of 5 underutilized Papilionoideae crops provide insights into root nodulation and disease resistanc.</title>
        <authorList>
            <person name="Jiang F."/>
        </authorList>
    </citation>
    <scope>NUCLEOTIDE SEQUENCE [LARGE SCALE GENOMIC DNA]</scope>
    <source>
        <strain evidence="2">LVBAO_FW01</strain>
        <tissue evidence="2">Leaves</tissue>
    </source>
</reference>
<evidence type="ECO:0000313" key="2">
    <source>
        <dbReference type="EMBL" id="KAK7340243.1"/>
    </source>
</evidence>
<feature type="compositionally biased region" description="Low complexity" evidence="1">
    <location>
        <begin position="80"/>
        <end position="91"/>
    </location>
</feature>
<feature type="compositionally biased region" description="Polar residues" evidence="1">
    <location>
        <begin position="97"/>
        <end position="114"/>
    </location>
</feature>
<dbReference type="Proteomes" id="UP001367508">
    <property type="component" value="Unassembled WGS sequence"/>
</dbReference>
<evidence type="ECO:0000256" key="1">
    <source>
        <dbReference type="SAM" id="MobiDB-lite"/>
    </source>
</evidence>
<name>A0AAN9LU93_CANGL</name>
<gene>
    <name evidence="2" type="ORF">VNO77_20942</name>
</gene>
<organism evidence="2 3">
    <name type="scientific">Canavalia gladiata</name>
    <name type="common">Sword bean</name>
    <name type="synonym">Dolichos gladiatus</name>
    <dbReference type="NCBI Taxonomy" id="3824"/>
    <lineage>
        <taxon>Eukaryota</taxon>
        <taxon>Viridiplantae</taxon>
        <taxon>Streptophyta</taxon>
        <taxon>Embryophyta</taxon>
        <taxon>Tracheophyta</taxon>
        <taxon>Spermatophyta</taxon>
        <taxon>Magnoliopsida</taxon>
        <taxon>eudicotyledons</taxon>
        <taxon>Gunneridae</taxon>
        <taxon>Pentapetalae</taxon>
        <taxon>rosids</taxon>
        <taxon>fabids</taxon>
        <taxon>Fabales</taxon>
        <taxon>Fabaceae</taxon>
        <taxon>Papilionoideae</taxon>
        <taxon>50 kb inversion clade</taxon>
        <taxon>NPAAA clade</taxon>
        <taxon>indigoferoid/millettioid clade</taxon>
        <taxon>Phaseoleae</taxon>
        <taxon>Canavalia</taxon>
    </lineage>
</organism>